<organism evidence="1 2">
    <name type="scientific">Linnemannia schmuckeri</name>
    <dbReference type="NCBI Taxonomy" id="64567"/>
    <lineage>
        <taxon>Eukaryota</taxon>
        <taxon>Fungi</taxon>
        <taxon>Fungi incertae sedis</taxon>
        <taxon>Mucoromycota</taxon>
        <taxon>Mortierellomycotina</taxon>
        <taxon>Mortierellomycetes</taxon>
        <taxon>Mortierellales</taxon>
        <taxon>Mortierellaceae</taxon>
        <taxon>Linnemannia</taxon>
    </lineage>
</organism>
<dbReference type="EMBL" id="JAAAUQ010000032">
    <property type="protein sequence ID" value="KAF9156232.1"/>
    <property type="molecule type" value="Genomic_DNA"/>
</dbReference>
<dbReference type="AlphaFoldDB" id="A0A9P5SA37"/>
<evidence type="ECO:0000313" key="1">
    <source>
        <dbReference type="EMBL" id="KAF9156232.1"/>
    </source>
</evidence>
<dbReference type="Proteomes" id="UP000748756">
    <property type="component" value="Unassembled WGS sequence"/>
</dbReference>
<gene>
    <name evidence="1" type="ORF">BG015_006635</name>
</gene>
<proteinExistence type="predicted"/>
<accession>A0A9P5SA37</accession>
<sequence length="155" mass="17564">MSDLPKALTARKEALLSHINTCYLTILDLEQAEERYVSELQIQCNGPESEYIFDTTLNNQVGRAELHETRTQIYDHALIHGGLMASLRQIDAPLAAQLNAPVFRTMLKRFGQLRREVDEYLAERGAVLERNMIHVDNNGVLMAKITKAFNFTAGF</sequence>
<evidence type="ECO:0000313" key="2">
    <source>
        <dbReference type="Proteomes" id="UP000748756"/>
    </source>
</evidence>
<keyword evidence="2" id="KW-1185">Reference proteome</keyword>
<comment type="caution">
    <text evidence="1">The sequence shown here is derived from an EMBL/GenBank/DDBJ whole genome shotgun (WGS) entry which is preliminary data.</text>
</comment>
<dbReference type="OrthoDB" id="2386482at2759"/>
<reference evidence="1" key="1">
    <citation type="journal article" date="2020" name="Fungal Divers.">
        <title>Resolving the Mortierellaceae phylogeny through synthesis of multi-gene phylogenetics and phylogenomics.</title>
        <authorList>
            <person name="Vandepol N."/>
            <person name="Liber J."/>
            <person name="Desiro A."/>
            <person name="Na H."/>
            <person name="Kennedy M."/>
            <person name="Barry K."/>
            <person name="Grigoriev I.V."/>
            <person name="Miller A.N."/>
            <person name="O'Donnell K."/>
            <person name="Stajich J.E."/>
            <person name="Bonito G."/>
        </authorList>
    </citation>
    <scope>NUCLEOTIDE SEQUENCE</scope>
    <source>
        <strain evidence="1">NRRL 6426</strain>
    </source>
</reference>
<name>A0A9P5SA37_9FUNG</name>
<protein>
    <submittedName>
        <fullName evidence="1">Uncharacterized protein</fullName>
    </submittedName>
</protein>